<name>A0AAV1WML9_LUPLU</name>
<organism evidence="1 2">
    <name type="scientific">Lupinus luteus</name>
    <name type="common">European yellow lupine</name>
    <dbReference type="NCBI Taxonomy" id="3873"/>
    <lineage>
        <taxon>Eukaryota</taxon>
        <taxon>Viridiplantae</taxon>
        <taxon>Streptophyta</taxon>
        <taxon>Embryophyta</taxon>
        <taxon>Tracheophyta</taxon>
        <taxon>Spermatophyta</taxon>
        <taxon>Magnoliopsida</taxon>
        <taxon>eudicotyledons</taxon>
        <taxon>Gunneridae</taxon>
        <taxon>Pentapetalae</taxon>
        <taxon>rosids</taxon>
        <taxon>fabids</taxon>
        <taxon>Fabales</taxon>
        <taxon>Fabaceae</taxon>
        <taxon>Papilionoideae</taxon>
        <taxon>50 kb inversion clade</taxon>
        <taxon>genistoids sensu lato</taxon>
        <taxon>core genistoids</taxon>
        <taxon>Genisteae</taxon>
        <taxon>Lupinus</taxon>
    </lineage>
</organism>
<dbReference type="EMBL" id="CAXHTB010000007">
    <property type="protein sequence ID" value="CAL0310122.1"/>
    <property type="molecule type" value="Genomic_DNA"/>
</dbReference>
<dbReference type="AlphaFoldDB" id="A0AAV1WML9"/>
<protein>
    <submittedName>
        <fullName evidence="1">Uncharacterized protein</fullName>
    </submittedName>
</protein>
<proteinExistence type="predicted"/>
<dbReference type="Proteomes" id="UP001497480">
    <property type="component" value="Unassembled WGS sequence"/>
</dbReference>
<evidence type="ECO:0000313" key="1">
    <source>
        <dbReference type="EMBL" id="CAL0310122.1"/>
    </source>
</evidence>
<keyword evidence="2" id="KW-1185">Reference proteome</keyword>
<dbReference type="PANTHER" id="PTHR38221:SF1">
    <property type="entry name" value="OVULE PROTEIN"/>
    <property type="match status" value="1"/>
</dbReference>
<accession>A0AAV1WML9</accession>
<reference evidence="1 2" key="1">
    <citation type="submission" date="2024-03" db="EMBL/GenBank/DDBJ databases">
        <authorList>
            <person name="Martinez-Hernandez J."/>
        </authorList>
    </citation>
    <scope>NUCLEOTIDE SEQUENCE [LARGE SCALE GENOMIC DNA]</scope>
</reference>
<comment type="caution">
    <text evidence="1">The sequence shown here is derived from an EMBL/GenBank/DDBJ whole genome shotgun (WGS) entry which is preliminary data.</text>
</comment>
<dbReference type="PANTHER" id="PTHR38221">
    <property type="entry name" value="BNAA04G14260D PROTEIN"/>
    <property type="match status" value="1"/>
</dbReference>
<gene>
    <name evidence="1" type="ORF">LLUT_LOCUS11182</name>
</gene>
<evidence type="ECO:0000313" key="2">
    <source>
        <dbReference type="Proteomes" id="UP001497480"/>
    </source>
</evidence>
<sequence>MEKVSSFTVTEMEKHNDPFTFIIDLCQISPSQEELLRHQPFVGEIVDQPSPSSAAADADAGILMMSMSQTQYPTEKDASAPKDQDVFLTPLEKSLSLPISSDDAFDNVSQFVDLRGDSEATFYVDLGRDSDLGFSEVQLTQVVQEELIDGNSIGNKRGAVGDKFKGFERELDLNGKISESAMKRSKLSDSKLGLDSPRVHLGIQSQKGNEKLGSESKTLFCNVEKGSEKNNSKISCVFDVLKFLSDNCNDDEEGGVENLSLLEAFKKRGLSFPRPRWWPEDDSFRRGRIL</sequence>